<dbReference type="GO" id="GO:0016042">
    <property type="term" value="P:lipid catabolic process"/>
    <property type="evidence" value="ECO:0007669"/>
    <property type="project" value="UniProtKB-KW"/>
</dbReference>
<protein>
    <submittedName>
        <fullName evidence="5">Patatin</fullName>
    </submittedName>
</protein>
<dbReference type="GO" id="GO:0016787">
    <property type="term" value="F:hydrolase activity"/>
    <property type="evidence" value="ECO:0007669"/>
    <property type="project" value="UniProtKB-KW"/>
</dbReference>
<evidence type="ECO:0000313" key="6">
    <source>
        <dbReference type="Proteomes" id="UP000248168"/>
    </source>
</evidence>
<evidence type="ECO:0000256" key="2">
    <source>
        <dbReference type="ARBA" id="ARBA00022963"/>
    </source>
</evidence>
<keyword evidence="1" id="KW-0378">Hydrolase</keyword>
<gene>
    <name evidence="5" type="ORF">NITLEN_60187</name>
</gene>
<feature type="domain" description="PNPLA" evidence="4">
    <location>
        <begin position="9"/>
        <end position="231"/>
    </location>
</feature>
<dbReference type="InterPro" id="IPR002641">
    <property type="entry name" value="PNPLA_dom"/>
</dbReference>
<evidence type="ECO:0000259" key="4">
    <source>
        <dbReference type="Pfam" id="PF01734"/>
    </source>
</evidence>
<organism evidence="5 6">
    <name type="scientific">Nitrospira lenta</name>
    <dbReference type="NCBI Taxonomy" id="1436998"/>
    <lineage>
        <taxon>Bacteria</taxon>
        <taxon>Pseudomonadati</taxon>
        <taxon>Nitrospirota</taxon>
        <taxon>Nitrospiria</taxon>
        <taxon>Nitrospirales</taxon>
        <taxon>Nitrospiraceae</taxon>
        <taxon>Nitrospira</taxon>
    </lineage>
</organism>
<keyword evidence="6" id="KW-1185">Reference proteome</keyword>
<name>A0A330LBB9_9BACT</name>
<evidence type="ECO:0000256" key="1">
    <source>
        <dbReference type="ARBA" id="ARBA00022801"/>
    </source>
</evidence>
<dbReference type="Pfam" id="PF01734">
    <property type="entry name" value="Patatin"/>
    <property type="match status" value="1"/>
</dbReference>
<dbReference type="OrthoDB" id="9813090at2"/>
<keyword evidence="2" id="KW-0442">Lipid degradation</keyword>
<dbReference type="RefSeq" id="WP_121990549.1">
    <property type="nucleotide sequence ID" value="NZ_OUNR01000019.1"/>
</dbReference>
<dbReference type="SUPFAM" id="SSF52151">
    <property type="entry name" value="FabD/lysophospholipase-like"/>
    <property type="match status" value="1"/>
</dbReference>
<dbReference type="PANTHER" id="PTHR14226:SF78">
    <property type="entry name" value="SLR0060 PROTEIN"/>
    <property type="match status" value="1"/>
</dbReference>
<dbReference type="InterPro" id="IPR016035">
    <property type="entry name" value="Acyl_Trfase/lysoPLipase"/>
</dbReference>
<proteinExistence type="predicted"/>
<dbReference type="InParanoid" id="A0A330LBB9"/>
<dbReference type="Gene3D" id="3.40.1090.10">
    <property type="entry name" value="Cytosolic phospholipase A2 catalytic domain"/>
    <property type="match status" value="2"/>
</dbReference>
<dbReference type="PANTHER" id="PTHR14226">
    <property type="entry name" value="NEUROPATHY TARGET ESTERASE/SWISS CHEESE D.MELANOGASTER"/>
    <property type="match status" value="1"/>
</dbReference>
<dbReference type="EMBL" id="OUNR01000019">
    <property type="protein sequence ID" value="SPP66384.1"/>
    <property type="molecule type" value="Genomic_DNA"/>
</dbReference>
<dbReference type="InterPro" id="IPR050301">
    <property type="entry name" value="NTE"/>
</dbReference>
<accession>A0A330LBB9</accession>
<dbReference type="Proteomes" id="UP000248168">
    <property type="component" value="Unassembled WGS sequence"/>
</dbReference>
<dbReference type="AlphaFoldDB" id="A0A330LBB9"/>
<sequence>MILPPSIALALSGGGIRAIVFHLGVIRLLAERRLLEHVERISTVSGGSLLVGLILQANQYQWPSSDLFMESVYPNLRNSLCNKSFQWGALRQLLNPVNLPFVFSRANLLALAIEKEWNIRIKLSELPIRPEWSINATTAENGKRFRFKRSDIGDYQLGYASAEDFHLSSAMAVSAAFPGGFGPLRLDATLFNWQKREWNALKGTEQPVNIGYKSLHLYDGGIYDNLGLEPFFDAGRSKAKHPGTTIIVSDAGRPLPSGFDFFSLNPFRLKRVADIMSDQSHALRVRTFSNYLQESPGRGAFIYIGTPIEPTLPCKSATYTSNFPTTLRRIDLTEFDLLANHGYQVAKQAEQACGL</sequence>
<keyword evidence="3" id="KW-0443">Lipid metabolism</keyword>
<reference evidence="6" key="1">
    <citation type="submission" date="2018-04" db="EMBL/GenBank/DDBJ databases">
        <authorList>
            <person name="Lucker S."/>
            <person name="Sakoula D."/>
        </authorList>
    </citation>
    <scope>NUCLEOTIDE SEQUENCE [LARGE SCALE GENOMIC DNA]</scope>
</reference>
<evidence type="ECO:0000256" key="3">
    <source>
        <dbReference type="ARBA" id="ARBA00023098"/>
    </source>
</evidence>
<evidence type="ECO:0000313" key="5">
    <source>
        <dbReference type="EMBL" id="SPP66384.1"/>
    </source>
</evidence>